<organism evidence="8 9">
    <name type="scientific">Zunongwangia atlantica 22II14-10F7</name>
    <dbReference type="NCBI Taxonomy" id="1185767"/>
    <lineage>
        <taxon>Bacteria</taxon>
        <taxon>Pseudomonadati</taxon>
        <taxon>Bacteroidota</taxon>
        <taxon>Flavobacteriia</taxon>
        <taxon>Flavobacteriales</taxon>
        <taxon>Flavobacteriaceae</taxon>
        <taxon>Zunongwangia</taxon>
    </lineage>
</organism>
<evidence type="ECO:0000256" key="3">
    <source>
        <dbReference type="ARBA" id="ARBA00014341"/>
    </source>
</evidence>
<keyword evidence="4 6" id="KW-0238">DNA-binding</keyword>
<evidence type="ECO:0000256" key="4">
    <source>
        <dbReference type="ARBA" id="ARBA00023125"/>
    </source>
</evidence>
<comment type="subunit">
    <text evidence="2">Homodimer.</text>
</comment>
<dbReference type="STRING" id="1185767.IIF7_18799"/>
<keyword evidence="9" id="KW-1185">Reference proteome</keyword>
<evidence type="ECO:0000313" key="8">
    <source>
        <dbReference type="EMBL" id="ORL43817.1"/>
    </source>
</evidence>
<feature type="DNA-binding region" description="H-T-H motif" evidence="6">
    <location>
        <begin position="31"/>
        <end position="50"/>
    </location>
</feature>
<accession>A0A1Y1SYI3</accession>
<dbReference type="InterPro" id="IPR009057">
    <property type="entry name" value="Homeodomain-like_sf"/>
</dbReference>
<name>A0A1Y1SYI3_9FLAO</name>
<gene>
    <name evidence="8" type="ORF">IIF7_18799</name>
</gene>
<comment type="function">
    <text evidence="1">Represses transcription of the icaADBC operon necessary for biofilm production.</text>
</comment>
<dbReference type="AlphaFoldDB" id="A0A1Y1SYI3"/>
<evidence type="ECO:0000259" key="7">
    <source>
        <dbReference type="PROSITE" id="PS50977"/>
    </source>
</evidence>
<dbReference type="Proteomes" id="UP000192746">
    <property type="component" value="Unassembled WGS sequence"/>
</dbReference>
<dbReference type="PROSITE" id="PS50977">
    <property type="entry name" value="HTH_TETR_2"/>
    <property type="match status" value="1"/>
</dbReference>
<sequence>MGRKSLSSKRRREIIQSFYRIAKKIGLENTSIAKVAEDMQISNGLVMHYFKTRDELLIGLNEYILERHLNMVNSIEYGMMDNKESLVNFITDLFSRKWNKYFDDGVFYSCYALIYRKKDFNTSFRNYLEKLHQVLQEKLLEAKSCGVIFNSNISEITEIIFALIDGSYYYLGMFNQKEINYREKEELYIIYAIKLLDFSSGPS</sequence>
<evidence type="ECO:0000256" key="2">
    <source>
        <dbReference type="ARBA" id="ARBA00011738"/>
    </source>
</evidence>
<dbReference type="InterPro" id="IPR001647">
    <property type="entry name" value="HTH_TetR"/>
</dbReference>
<dbReference type="InterPro" id="IPR041646">
    <property type="entry name" value="IcaR_C"/>
</dbReference>
<comment type="caution">
    <text evidence="8">The sequence shown here is derived from an EMBL/GenBank/DDBJ whole genome shotgun (WGS) entry which is preliminary data.</text>
</comment>
<evidence type="ECO:0000313" key="9">
    <source>
        <dbReference type="Proteomes" id="UP000192746"/>
    </source>
</evidence>
<dbReference type="Gene3D" id="1.10.357.10">
    <property type="entry name" value="Tetracycline Repressor, domain 2"/>
    <property type="match status" value="1"/>
</dbReference>
<proteinExistence type="predicted"/>
<evidence type="ECO:0000256" key="1">
    <source>
        <dbReference type="ARBA" id="ARBA00002291"/>
    </source>
</evidence>
<protein>
    <recommendedName>
        <fullName evidence="3">Biofilm operon icaADBC HTH-type negative transcriptional regulator IcaR</fullName>
    </recommendedName>
    <alternativeName>
        <fullName evidence="5">Intercellular adhesion protein R</fullName>
    </alternativeName>
</protein>
<reference evidence="8 9" key="1">
    <citation type="submission" date="2013-04" db="EMBL/GenBank/DDBJ databases">
        <title>Zunongwangia sp. 22II14-10F7 Genome Sequencing.</title>
        <authorList>
            <person name="Lai Q."/>
            <person name="Shao Z."/>
        </authorList>
    </citation>
    <scope>NUCLEOTIDE SEQUENCE [LARGE SCALE GENOMIC DNA]</scope>
    <source>
        <strain evidence="8 9">22II14-10F7</strain>
    </source>
</reference>
<feature type="domain" description="HTH tetR-type" evidence="7">
    <location>
        <begin position="8"/>
        <end position="68"/>
    </location>
</feature>
<dbReference type="SUPFAM" id="SSF46689">
    <property type="entry name" value="Homeodomain-like"/>
    <property type="match status" value="1"/>
</dbReference>
<dbReference type="Pfam" id="PF18665">
    <property type="entry name" value="TetR_C_37"/>
    <property type="match status" value="1"/>
</dbReference>
<dbReference type="OrthoDB" id="7618612at2"/>
<dbReference type="EMBL" id="ARYN01000024">
    <property type="protein sequence ID" value="ORL43817.1"/>
    <property type="molecule type" value="Genomic_DNA"/>
</dbReference>
<evidence type="ECO:0000256" key="5">
    <source>
        <dbReference type="ARBA" id="ARBA00030200"/>
    </source>
</evidence>
<evidence type="ECO:0000256" key="6">
    <source>
        <dbReference type="PROSITE-ProRule" id="PRU00335"/>
    </source>
</evidence>
<dbReference type="GO" id="GO:0003677">
    <property type="term" value="F:DNA binding"/>
    <property type="evidence" value="ECO:0007669"/>
    <property type="project" value="UniProtKB-UniRule"/>
</dbReference>